<evidence type="ECO:0008006" key="4">
    <source>
        <dbReference type="Google" id="ProtNLM"/>
    </source>
</evidence>
<reference evidence="2 3" key="1">
    <citation type="journal article" date="2018" name="Sci. Rep.">
        <title>Comparative analysis of the Pocillopora damicornis genome highlights role of immune system in coral evolution.</title>
        <authorList>
            <person name="Cunning R."/>
            <person name="Bay R.A."/>
            <person name="Gillette P."/>
            <person name="Baker A.C."/>
            <person name="Traylor-Knowles N."/>
        </authorList>
    </citation>
    <scope>NUCLEOTIDE SEQUENCE [LARGE SCALE GENOMIC DNA]</scope>
    <source>
        <strain evidence="2">RSMAS</strain>
        <tissue evidence="2">Whole animal</tissue>
    </source>
</reference>
<accession>A0A3M6T855</accession>
<dbReference type="Proteomes" id="UP000275408">
    <property type="component" value="Unassembled WGS sequence"/>
</dbReference>
<evidence type="ECO:0000313" key="2">
    <source>
        <dbReference type="EMBL" id="RMX37580.1"/>
    </source>
</evidence>
<proteinExistence type="predicted"/>
<name>A0A3M6T855_POCDA</name>
<sequence>MCSSKVLLLRVSLAFISVYVESSSSQTSVAVVVFPTPEEPDKRAALKDDPYWSLLKKKAAQNKNIWWKFYPISQQENELCRCGTGSWRA</sequence>
<evidence type="ECO:0000256" key="1">
    <source>
        <dbReference type="SAM" id="SignalP"/>
    </source>
</evidence>
<dbReference type="EMBL" id="RCHS01004094">
    <property type="protein sequence ID" value="RMX37580.1"/>
    <property type="molecule type" value="Genomic_DNA"/>
</dbReference>
<dbReference type="AlphaFoldDB" id="A0A3M6T855"/>
<comment type="caution">
    <text evidence="2">The sequence shown here is derived from an EMBL/GenBank/DDBJ whole genome shotgun (WGS) entry which is preliminary data.</text>
</comment>
<feature type="chain" id="PRO_5018075832" description="Secreted protein" evidence="1">
    <location>
        <begin position="23"/>
        <end position="89"/>
    </location>
</feature>
<protein>
    <recommendedName>
        <fullName evidence="4">Secreted protein</fullName>
    </recommendedName>
</protein>
<gene>
    <name evidence="2" type="ORF">pdam_00007880</name>
</gene>
<evidence type="ECO:0000313" key="3">
    <source>
        <dbReference type="Proteomes" id="UP000275408"/>
    </source>
</evidence>
<organism evidence="2 3">
    <name type="scientific">Pocillopora damicornis</name>
    <name type="common">Cauliflower coral</name>
    <name type="synonym">Millepora damicornis</name>
    <dbReference type="NCBI Taxonomy" id="46731"/>
    <lineage>
        <taxon>Eukaryota</taxon>
        <taxon>Metazoa</taxon>
        <taxon>Cnidaria</taxon>
        <taxon>Anthozoa</taxon>
        <taxon>Hexacorallia</taxon>
        <taxon>Scleractinia</taxon>
        <taxon>Astrocoeniina</taxon>
        <taxon>Pocilloporidae</taxon>
        <taxon>Pocillopora</taxon>
    </lineage>
</organism>
<keyword evidence="3" id="KW-1185">Reference proteome</keyword>
<keyword evidence="1" id="KW-0732">Signal</keyword>
<feature type="signal peptide" evidence="1">
    <location>
        <begin position="1"/>
        <end position="22"/>
    </location>
</feature>